<dbReference type="InterPro" id="IPR000421">
    <property type="entry name" value="FA58C"/>
</dbReference>
<organism evidence="4 5">
    <name type="scientific">Holothuria leucospilota</name>
    <name type="common">Black long sea cucumber</name>
    <name type="synonym">Mertensiothuria leucospilota</name>
    <dbReference type="NCBI Taxonomy" id="206669"/>
    <lineage>
        <taxon>Eukaryota</taxon>
        <taxon>Metazoa</taxon>
        <taxon>Echinodermata</taxon>
        <taxon>Eleutherozoa</taxon>
        <taxon>Echinozoa</taxon>
        <taxon>Holothuroidea</taxon>
        <taxon>Aspidochirotacea</taxon>
        <taxon>Aspidochirotida</taxon>
        <taxon>Holothuriidae</taxon>
        <taxon>Holothuria</taxon>
    </lineage>
</organism>
<dbReference type="CDD" id="cd00057">
    <property type="entry name" value="FA58C"/>
    <property type="match status" value="1"/>
</dbReference>
<comment type="caution">
    <text evidence="4">The sequence shown here is derived from an EMBL/GenBank/DDBJ whole genome shotgun (WGS) entry which is preliminary data.</text>
</comment>
<dbReference type="OrthoDB" id="10046852at2759"/>
<dbReference type="Gene3D" id="2.60.120.260">
    <property type="entry name" value="Galactose-binding domain-like"/>
    <property type="match status" value="1"/>
</dbReference>
<reference evidence="4" key="1">
    <citation type="submission" date="2021-10" db="EMBL/GenBank/DDBJ databases">
        <title>Tropical sea cucumber genome reveals ecological adaptation and Cuvierian tubules defense mechanism.</title>
        <authorList>
            <person name="Chen T."/>
        </authorList>
    </citation>
    <scope>NUCLEOTIDE SEQUENCE</scope>
    <source>
        <strain evidence="4">Nanhai2018</strain>
        <tissue evidence="4">Muscle</tissue>
    </source>
</reference>
<evidence type="ECO:0000259" key="3">
    <source>
        <dbReference type="PROSITE" id="PS50022"/>
    </source>
</evidence>
<evidence type="ECO:0000313" key="4">
    <source>
        <dbReference type="EMBL" id="KAJ8042008.1"/>
    </source>
</evidence>
<dbReference type="PANTHER" id="PTHR24543">
    <property type="entry name" value="MULTICOPPER OXIDASE-RELATED"/>
    <property type="match status" value="1"/>
</dbReference>
<evidence type="ECO:0000256" key="1">
    <source>
        <dbReference type="ARBA" id="ARBA00023157"/>
    </source>
</evidence>
<dbReference type="PROSITE" id="PS01286">
    <property type="entry name" value="FA58C_2"/>
    <property type="match status" value="1"/>
</dbReference>
<dbReference type="SUPFAM" id="SSF49785">
    <property type="entry name" value="Galactose-binding domain-like"/>
    <property type="match status" value="1"/>
</dbReference>
<gene>
    <name evidence="4" type="ORF">HOLleu_12969</name>
</gene>
<evidence type="ECO:0000313" key="5">
    <source>
        <dbReference type="Proteomes" id="UP001152320"/>
    </source>
</evidence>
<evidence type="ECO:0000256" key="2">
    <source>
        <dbReference type="SAM" id="SignalP"/>
    </source>
</evidence>
<dbReference type="InterPro" id="IPR008979">
    <property type="entry name" value="Galactose-bd-like_sf"/>
</dbReference>
<name>A0A9Q1CC42_HOLLE</name>
<dbReference type="SMART" id="SM00231">
    <property type="entry name" value="FA58C"/>
    <property type="match status" value="1"/>
</dbReference>
<protein>
    <submittedName>
        <fullName evidence="4">Lactadherin</fullName>
    </submittedName>
</protein>
<keyword evidence="5" id="KW-1185">Reference proteome</keyword>
<keyword evidence="2" id="KW-0732">Signal</keyword>
<dbReference type="FunFam" id="2.60.120.260:FF:000002">
    <property type="entry name" value="Coagulation factor VIII"/>
    <property type="match status" value="1"/>
</dbReference>
<dbReference type="Pfam" id="PF00754">
    <property type="entry name" value="F5_F8_type_C"/>
    <property type="match status" value="1"/>
</dbReference>
<dbReference type="PROSITE" id="PS01285">
    <property type="entry name" value="FA58C_1"/>
    <property type="match status" value="1"/>
</dbReference>
<dbReference type="AlphaFoldDB" id="A0A9Q1CC42"/>
<feature type="signal peptide" evidence="2">
    <location>
        <begin position="1"/>
        <end position="22"/>
    </location>
</feature>
<keyword evidence="1" id="KW-1015">Disulfide bond</keyword>
<dbReference type="PROSITE" id="PS50022">
    <property type="entry name" value="FA58C_3"/>
    <property type="match status" value="1"/>
</dbReference>
<accession>A0A9Q1CC42</accession>
<feature type="domain" description="F5/8 type C" evidence="3">
    <location>
        <begin position="321"/>
        <end position="475"/>
    </location>
</feature>
<dbReference type="Proteomes" id="UP001152320">
    <property type="component" value="Chromosome 5"/>
</dbReference>
<feature type="chain" id="PRO_5040507064" evidence="2">
    <location>
        <begin position="23"/>
        <end position="872"/>
    </location>
</feature>
<dbReference type="EMBL" id="JAIZAY010000005">
    <property type="protein sequence ID" value="KAJ8042008.1"/>
    <property type="molecule type" value="Genomic_DNA"/>
</dbReference>
<proteinExistence type="predicted"/>
<sequence>MDAHAMFLSVFTLLSFCIFSSSGYFGQPLSHGVDDLFDTMGQATLESFDINEGNVLLDIETGKTIGKEEIWVLDFQPYDVDGVMAVVTNDGGVLKQGNTGSCSNIFNDVAYDVNSTSLYLLESSLSIDGFYSDDYEPNPPGEKELFTSFVKGSVVPGQTLRKDNYIFVGDIDSLFACQNTNNESVWVQNVYTESIEFNTTLYMTNVRPKYPLRGDILPSYVESYAVLYWRLLRIALSRFLISSTERLKPVFQYAIVTTVYTEDDPDNDIDRSRAEVELAFKTITDSDGELISVFKYGSFVYSSANPRNSLSHIKLLPDRGCNSPLGMENGTIQDSQITASGTFADDDLYAPYNGRLNMKATDGVSGGAWIADSSGSPYLQVDLLTPTPVAGVITQGRNYGFDQWVETYQVQHSNDGSTWEYVKDYEDNDETFPANFDSTTQVTNFFANPVSTRYIRILPLTFNNQPSLRIELLGCPGESTDLEHLDVSHTPTCDFTDAPGQCTQQWYYKMVLNVDETSVTNDKPIDATDHVFHGLPEITLHHFISGNFQFKYETYKCDDLKTTPNSADTCELLDVPDAIISHEVTLQSTVQLIDGEEDSPSLVVKQVYGKDNSINLVGGYKPGVSHLETVTVEIAFFPEFLRSRLELDLTLFMVCIGSSYKDQTHGCLMAPESERYAAYVADDFYYEKTVESGPVEILDQSSFPASAQVLESQEYIHEDELYRIRFINKALSGQTRDYTITTVFKLVERNERRKRDIVRRDLESSSKEPQIASVAVLDKGCPQTAIHDPVNLDCLCQVPGYIYSKEILDCALPMIEALTTNMPRDISHEDEKEHEDGDILFKGRNPQNTAPGIAAQLTGLWVAVILTIIQSS</sequence>